<feature type="transmembrane region" description="Helical" evidence="1">
    <location>
        <begin position="47"/>
        <end position="69"/>
    </location>
</feature>
<keyword evidence="1" id="KW-0472">Membrane</keyword>
<evidence type="ECO:0000313" key="3">
    <source>
        <dbReference type="Proteomes" id="UP000596252"/>
    </source>
</evidence>
<feature type="transmembrane region" description="Helical" evidence="1">
    <location>
        <begin position="21"/>
        <end position="41"/>
    </location>
</feature>
<gene>
    <name evidence="2" type="ORF">JQC75_03295</name>
</gene>
<evidence type="ECO:0000256" key="1">
    <source>
        <dbReference type="SAM" id="Phobius"/>
    </source>
</evidence>
<sequence length="151" mass="16970">MKWIKESDGRGSLVLGNRVALVILGIIPLIPTLIFSGIGFNGNGRHMLLWALTASFSWHCLFANHRVTIDKGRGLLRRRISSLYTLLQVQIKLEDIQAFVVTRRGGDRNKYQLLVLGKQGQRERLLVGFNSQMMEAGKHLADFSGKPLVED</sequence>
<dbReference type="Proteomes" id="UP000596252">
    <property type="component" value="Chromosome"/>
</dbReference>
<protein>
    <recommendedName>
        <fullName evidence="4">DUF2244 domain-containing protein</fullName>
    </recommendedName>
</protein>
<dbReference type="RefSeq" id="WP_203326074.1">
    <property type="nucleotide sequence ID" value="NZ_CP069213.1"/>
</dbReference>
<keyword evidence="3" id="KW-1185">Reference proteome</keyword>
<accession>A0ABX7G5G2</accession>
<evidence type="ECO:0000313" key="2">
    <source>
        <dbReference type="EMBL" id="QRH02465.1"/>
    </source>
</evidence>
<name>A0ABX7G5G2_9GAMM</name>
<organism evidence="2 3">
    <name type="scientific">Shewanella litorisediminis</name>
    <dbReference type="NCBI Taxonomy" id="1173586"/>
    <lineage>
        <taxon>Bacteria</taxon>
        <taxon>Pseudomonadati</taxon>
        <taxon>Pseudomonadota</taxon>
        <taxon>Gammaproteobacteria</taxon>
        <taxon>Alteromonadales</taxon>
        <taxon>Shewanellaceae</taxon>
        <taxon>Shewanella</taxon>
    </lineage>
</organism>
<keyword evidence="1" id="KW-1133">Transmembrane helix</keyword>
<dbReference type="EMBL" id="CP069213">
    <property type="protein sequence ID" value="QRH02465.1"/>
    <property type="molecule type" value="Genomic_DNA"/>
</dbReference>
<keyword evidence="1" id="KW-0812">Transmembrane</keyword>
<evidence type="ECO:0008006" key="4">
    <source>
        <dbReference type="Google" id="ProtNLM"/>
    </source>
</evidence>
<proteinExistence type="predicted"/>
<reference evidence="2 3" key="1">
    <citation type="journal article" date="2012" name="Antonie Van Leeuwenhoek">
        <title>Shewanella litorisediminis sp. nov., a gammaproteobacterium isolated from a tidal flat sediment.</title>
        <authorList>
            <person name="Lee M.H."/>
            <person name="Yoon J.H."/>
        </authorList>
    </citation>
    <scope>NUCLEOTIDE SEQUENCE [LARGE SCALE GENOMIC DNA]</scope>
    <source>
        <strain evidence="2 3">SMK1-12</strain>
    </source>
</reference>